<dbReference type="InterPro" id="IPR001584">
    <property type="entry name" value="Integrase_cat-core"/>
</dbReference>
<dbReference type="Gene3D" id="1.10.340.70">
    <property type="match status" value="1"/>
</dbReference>
<feature type="non-terminal residue" evidence="3">
    <location>
        <position position="1"/>
    </location>
</feature>
<evidence type="ECO:0000259" key="2">
    <source>
        <dbReference type="PROSITE" id="PS50994"/>
    </source>
</evidence>
<feature type="region of interest" description="Disordered" evidence="1">
    <location>
        <begin position="1"/>
        <end position="38"/>
    </location>
</feature>
<dbReference type="GO" id="GO:0003676">
    <property type="term" value="F:nucleic acid binding"/>
    <property type="evidence" value="ECO:0007669"/>
    <property type="project" value="InterPro"/>
</dbReference>
<dbReference type="PANTHER" id="PTHR37984">
    <property type="entry name" value="PROTEIN CBG26694"/>
    <property type="match status" value="1"/>
</dbReference>
<feature type="non-terminal residue" evidence="3">
    <location>
        <position position="477"/>
    </location>
</feature>
<dbReference type="InterPro" id="IPR012337">
    <property type="entry name" value="RNaseH-like_sf"/>
</dbReference>
<dbReference type="Proteomes" id="UP000574390">
    <property type="component" value="Unassembled WGS sequence"/>
</dbReference>
<dbReference type="InterPro" id="IPR036397">
    <property type="entry name" value="RNaseH_sf"/>
</dbReference>
<evidence type="ECO:0000313" key="3">
    <source>
        <dbReference type="EMBL" id="KAF4723039.1"/>
    </source>
</evidence>
<dbReference type="PANTHER" id="PTHR37984:SF5">
    <property type="entry name" value="PROTEIN NYNRIN-LIKE"/>
    <property type="match status" value="1"/>
</dbReference>
<sequence>TPHGTRPPFTEEGRQHKHPTTEPAHHADAPKGREGDYNYHHLHRDSAQEPSSCHSCTAFAATVADPLSSLPVPSLLHRCFTAWKTGTDFPAQCSIPLDPVHARNWLKAAQDSDEHCGKLRALVCRGLSKFRIDENGLLRLRDKYVLPKRYGQSLALHIHHSYGHCGVKQTLNIICRDFFCLHIANSVQRVVARCYCQYVRARRGPLQPIISSLRNSIAVNDVWYIDTVGPLPSSTIHDFKYVVSLMDGASRYVIFLAAPSITSKVITDIIDAQVFSLVGSPRAFIADNASSFQSMHFRGWAASWGCLMKYTPVYSANRNGLLERQHAVLKQVLKAMCKGNTDRWPLFLPYAQKRCNNRLLNDGCDYTPQQLFMGSTDASSLGRRFEDISDTITADTVKFEAKRRLSRREAMVKEVHDVMEEAEAKVMLKAGDRISRRRTFSVGQKVLKWTDNKSSGALQPNWSGPLTIKEVLGTATY</sequence>
<name>A0A7J6RQK9_PEROL</name>
<dbReference type="EMBL" id="JABANM010020315">
    <property type="protein sequence ID" value="KAF4723039.1"/>
    <property type="molecule type" value="Genomic_DNA"/>
</dbReference>
<proteinExistence type="predicted"/>
<feature type="compositionally biased region" description="Basic and acidic residues" evidence="1">
    <location>
        <begin position="9"/>
        <end position="38"/>
    </location>
</feature>
<feature type="domain" description="Integrase catalytic" evidence="2">
    <location>
        <begin position="204"/>
        <end position="376"/>
    </location>
</feature>
<evidence type="ECO:0000313" key="4">
    <source>
        <dbReference type="Proteomes" id="UP000574390"/>
    </source>
</evidence>
<dbReference type="Gene3D" id="3.30.420.10">
    <property type="entry name" value="Ribonuclease H-like superfamily/Ribonuclease H"/>
    <property type="match status" value="1"/>
</dbReference>
<dbReference type="Pfam" id="PF17921">
    <property type="entry name" value="Integrase_H2C2"/>
    <property type="match status" value="1"/>
</dbReference>
<dbReference type="InterPro" id="IPR050951">
    <property type="entry name" value="Retrovirus_Pol_polyprotein"/>
</dbReference>
<evidence type="ECO:0000256" key="1">
    <source>
        <dbReference type="SAM" id="MobiDB-lite"/>
    </source>
</evidence>
<protein>
    <recommendedName>
        <fullName evidence="2">Integrase catalytic domain-containing protein</fullName>
    </recommendedName>
</protein>
<reference evidence="3 4" key="1">
    <citation type="submission" date="2020-04" db="EMBL/GenBank/DDBJ databases">
        <title>Perkinsus olseni comparative genomics.</title>
        <authorList>
            <person name="Bogema D.R."/>
        </authorList>
    </citation>
    <scope>NUCLEOTIDE SEQUENCE [LARGE SCALE GENOMIC DNA]</scope>
    <source>
        <strain evidence="3">ATCC PRA-205</strain>
    </source>
</reference>
<dbReference type="PROSITE" id="PS50994">
    <property type="entry name" value="INTEGRASE"/>
    <property type="match status" value="1"/>
</dbReference>
<comment type="caution">
    <text evidence="3">The sequence shown here is derived from an EMBL/GenBank/DDBJ whole genome shotgun (WGS) entry which is preliminary data.</text>
</comment>
<organism evidence="3 4">
    <name type="scientific">Perkinsus olseni</name>
    <name type="common">Perkinsus atlanticus</name>
    <dbReference type="NCBI Taxonomy" id="32597"/>
    <lineage>
        <taxon>Eukaryota</taxon>
        <taxon>Sar</taxon>
        <taxon>Alveolata</taxon>
        <taxon>Perkinsozoa</taxon>
        <taxon>Perkinsea</taxon>
        <taxon>Perkinsida</taxon>
        <taxon>Perkinsidae</taxon>
        <taxon>Perkinsus</taxon>
    </lineage>
</organism>
<gene>
    <name evidence="3" type="ORF">FOZ62_007887</name>
</gene>
<dbReference type="InterPro" id="IPR041588">
    <property type="entry name" value="Integrase_H2C2"/>
</dbReference>
<dbReference type="AlphaFoldDB" id="A0A7J6RQK9"/>
<dbReference type="GO" id="GO:0015074">
    <property type="term" value="P:DNA integration"/>
    <property type="evidence" value="ECO:0007669"/>
    <property type="project" value="InterPro"/>
</dbReference>
<dbReference type="Pfam" id="PF00665">
    <property type="entry name" value="rve"/>
    <property type="match status" value="1"/>
</dbReference>
<accession>A0A7J6RQK9</accession>
<dbReference type="SUPFAM" id="SSF53098">
    <property type="entry name" value="Ribonuclease H-like"/>
    <property type="match status" value="1"/>
</dbReference>